<feature type="region of interest" description="Disordered" evidence="1">
    <location>
        <begin position="227"/>
        <end position="246"/>
    </location>
</feature>
<evidence type="ECO:0000313" key="3">
    <source>
        <dbReference type="EMBL" id="WNM24301.1"/>
    </source>
</evidence>
<dbReference type="Proteomes" id="UP001304125">
    <property type="component" value="Chromosome"/>
</dbReference>
<organism evidence="3 4">
    <name type="scientific">Demequina capsici</name>
    <dbReference type="NCBI Taxonomy" id="3075620"/>
    <lineage>
        <taxon>Bacteria</taxon>
        <taxon>Bacillati</taxon>
        <taxon>Actinomycetota</taxon>
        <taxon>Actinomycetes</taxon>
        <taxon>Micrococcales</taxon>
        <taxon>Demequinaceae</taxon>
        <taxon>Demequina</taxon>
    </lineage>
</organism>
<evidence type="ECO:0000256" key="1">
    <source>
        <dbReference type="SAM" id="MobiDB-lite"/>
    </source>
</evidence>
<evidence type="ECO:0000256" key="2">
    <source>
        <dbReference type="SAM" id="Phobius"/>
    </source>
</evidence>
<reference evidence="3 4" key="1">
    <citation type="submission" date="2023-09" db="EMBL/GenBank/DDBJ databases">
        <title>Demequina sp. a novel bacteria isolated from Capsicum annuum.</title>
        <authorList>
            <person name="Humaira Z."/>
            <person name="Lee J."/>
            <person name="Cho D."/>
        </authorList>
    </citation>
    <scope>NUCLEOTIDE SEQUENCE [LARGE SCALE GENOMIC DNA]</scope>
    <source>
        <strain evidence="3 4">OYTSA14</strain>
    </source>
</reference>
<accession>A0AA96JA69</accession>
<dbReference type="AlphaFoldDB" id="A0AA96JA69"/>
<feature type="transmembrane region" description="Helical" evidence="2">
    <location>
        <begin position="252"/>
        <end position="276"/>
    </location>
</feature>
<keyword evidence="2" id="KW-0812">Transmembrane</keyword>
<dbReference type="RefSeq" id="WP_313497885.1">
    <property type="nucleotide sequence ID" value="NZ_CP134879.1"/>
</dbReference>
<keyword evidence="4" id="KW-1185">Reference proteome</keyword>
<dbReference type="EMBL" id="CP134879">
    <property type="protein sequence ID" value="WNM24301.1"/>
    <property type="molecule type" value="Genomic_DNA"/>
</dbReference>
<feature type="compositionally biased region" description="Low complexity" evidence="1">
    <location>
        <begin position="26"/>
        <end position="37"/>
    </location>
</feature>
<name>A0AA96JA69_9MICO</name>
<gene>
    <name evidence="3" type="ORF">RN606_13200</name>
</gene>
<sequence length="432" mass="43551">MPDTRWGASSSMPEEASAGGVRGETAPSRPSVPAPARGSVPVPIEGDEGEIVEAVTPPDSDEIMPTTDGVPVVPSQERRLSPYDGPGTADAVDDVRLLGATAIANASLSASGAPTPMGGVPAAPAALAHGSSGSVPSRASRFSEEAAAPFTPRFEPRTVFAPVGAAPVGAAPVGAAPVGAAASGAQDEIAEMLDEEGRDMDEDARELDGPEDGAAVTAETDVLPVAEADDDGSGLAPDDGAPAQDRPRASKAWVIVLVLIGAAVWTGVGFAVAAMLSPGTVVVPPETHVTGPAGSIVEPTTLTDPSDFLAAMPLTVGAMALTSVTTVDPLDPSVPERAAEVYDLQYTDGTGVVTLRAIQHYTEDEALAAYTALAAGASDVEPVTDSMGAEVGERAILSGTDATTIVWRHGTAVFVASGVDEKVQAFFTRFGL</sequence>
<evidence type="ECO:0000313" key="4">
    <source>
        <dbReference type="Proteomes" id="UP001304125"/>
    </source>
</evidence>
<keyword evidence="2" id="KW-1133">Transmembrane helix</keyword>
<protein>
    <submittedName>
        <fullName evidence="3">Uncharacterized protein</fullName>
    </submittedName>
</protein>
<keyword evidence="2" id="KW-0472">Membrane</keyword>
<feature type="region of interest" description="Disordered" evidence="1">
    <location>
        <begin position="1"/>
        <end position="88"/>
    </location>
</feature>
<proteinExistence type="predicted"/>